<feature type="signal peptide" evidence="2">
    <location>
        <begin position="1"/>
        <end position="20"/>
    </location>
</feature>
<reference evidence="4 5" key="1">
    <citation type="submission" date="2024-06" db="EMBL/GenBank/DDBJ databases">
        <authorList>
            <person name="Pan Q."/>
            <person name="Wen M."/>
            <person name="Jouanno E."/>
            <person name="Zahm M."/>
            <person name="Klopp C."/>
            <person name="Cabau C."/>
            <person name="Louis A."/>
            <person name="Berthelot C."/>
            <person name="Parey E."/>
            <person name="Roest Crollius H."/>
            <person name="Montfort J."/>
            <person name="Robinson-Rechavi M."/>
            <person name="Bouchez O."/>
            <person name="Lampietro C."/>
            <person name="Lopez Roques C."/>
            <person name="Donnadieu C."/>
            <person name="Postlethwait J."/>
            <person name="Bobe J."/>
            <person name="Verreycken H."/>
            <person name="Guiguen Y."/>
        </authorList>
    </citation>
    <scope>NUCLEOTIDE SEQUENCE [LARGE SCALE GENOMIC DNA]</scope>
    <source>
        <strain evidence="4">Up_M1</strain>
        <tissue evidence="4">Testis</tissue>
    </source>
</reference>
<gene>
    <name evidence="4" type="ORF">UPYG_G00151890</name>
</gene>
<dbReference type="Gene3D" id="2.60.40.10">
    <property type="entry name" value="Immunoglobulins"/>
    <property type="match status" value="1"/>
</dbReference>
<evidence type="ECO:0000259" key="3">
    <source>
        <dbReference type="PROSITE" id="PS50835"/>
    </source>
</evidence>
<dbReference type="AlphaFoldDB" id="A0ABD0XM14"/>
<dbReference type="PANTHER" id="PTHR37366:SF1">
    <property type="entry name" value="SPERM ACROSOME MEMBRANE-ASSOCIATED PROTEIN 6"/>
    <property type="match status" value="1"/>
</dbReference>
<organism evidence="4 5">
    <name type="scientific">Umbra pygmaea</name>
    <name type="common">Eastern mudminnow</name>
    <dbReference type="NCBI Taxonomy" id="75934"/>
    <lineage>
        <taxon>Eukaryota</taxon>
        <taxon>Metazoa</taxon>
        <taxon>Chordata</taxon>
        <taxon>Craniata</taxon>
        <taxon>Vertebrata</taxon>
        <taxon>Euteleostomi</taxon>
        <taxon>Actinopterygii</taxon>
        <taxon>Neopterygii</taxon>
        <taxon>Teleostei</taxon>
        <taxon>Protacanthopterygii</taxon>
        <taxon>Esociformes</taxon>
        <taxon>Umbridae</taxon>
        <taxon>Umbra</taxon>
    </lineage>
</organism>
<dbReference type="PANTHER" id="PTHR37366">
    <property type="entry name" value="SPERM ACROSOME MEMBRANE-ASSOCIATED PROTEIN 6"/>
    <property type="match status" value="1"/>
</dbReference>
<comment type="caution">
    <text evidence="4">The sequence shown here is derived from an EMBL/GenBank/DDBJ whole genome shotgun (WGS) entry which is preliminary data.</text>
</comment>
<dbReference type="InterPro" id="IPR036179">
    <property type="entry name" value="Ig-like_dom_sf"/>
</dbReference>
<name>A0ABD0XM14_UMBPY</name>
<dbReference type="SUPFAM" id="SSF48726">
    <property type="entry name" value="Immunoglobulin"/>
    <property type="match status" value="1"/>
</dbReference>
<sequence>MWKWVLWALHGSTLLMCTSSCYQCFVEVEDSMRLCWGHILTQYNIRNIDSCFQKLGDIFDNQPELIEAGRVGKGYDQKLKELLNAEIMPIVEDFDQKMNNDTVYDHRLKTAADNFIAAASQLPRASGCFPPCGFQASGYVYNCITCQYDSCEFPLDCPVKEVTVMENNSTRIWCDIPFPLPDDVEVVWRFAEQIKTQQVDQFEEVTVGTDKLYSIPSAGLQHQGTYQCEIYSDQRSIVRLYYYLKVVPQVVVGHSELQNIFDLSLLPGGRILPVPGGSPVALMRLPSPPLLTACLTSLLLLLFLSLGLLYWCSKTKEKSDVEQIEKEQDLRSPVRERYLLQ</sequence>
<dbReference type="PROSITE" id="PS50835">
    <property type="entry name" value="IG_LIKE"/>
    <property type="match status" value="1"/>
</dbReference>
<protein>
    <recommendedName>
        <fullName evidence="3">Ig-like domain-containing protein</fullName>
    </recommendedName>
</protein>
<keyword evidence="2" id="KW-0732">Signal</keyword>
<feature type="domain" description="Ig-like" evidence="3">
    <location>
        <begin position="154"/>
        <end position="238"/>
    </location>
</feature>
<dbReference type="Proteomes" id="UP001557470">
    <property type="component" value="Unassembled WGS sequence"/>
</dbReference>
<keyword evidence="1" id="KW-0812">Transmembrane</keyword>
<proteinExistence type="predicted"/>
<dbReference type="InterPro" id="IPR034549">
    <property type="entry name" value="SPACA6"/>
</dbReference>
<dbReference type="EMBL" id="JAGEUA010000004">
    <property type="protein sequence ID" value="KAL0985019.1"/>
    <property type="molecule type" value="Genomic_DNA"/>
</dbReference>
<evidence type="ECO:0000256" key="1">
    <source>
        <dbReference type="SAM" id="Phobius"/>
    </source>
</evidence>
<accession>A0ABD0XM14</accession>
<evidence type="ECO:0000313" key="5">
    <source>
        <dbReference type="Proteomes" id="UP001557470"/>
    </source>
</evidence>
<evidence type="ECO:0000313" key="4">
    <source>
        <dbReference type="EMBL" id="KAL0985019.1"/>
    </source>
</evidence>
<keyword evidence="1" id="KW-0472">Membrane</keyword>
<dbReference type="InterPro" id="IPR013783">
    <property type="entry name" value="Ig-like_fold"/>
</dbReference>
<evidence type="ECO:0000256" key="2">
    <source>
        <dbReference type="SAM" id="SignalP"/>
    </source>
</evidence>
<dbReference type="InterPro" id="IPR007110">
    <property type="entry name" value="Ig-like_dom"/>
</dbReference>
<keyword evidence="1" id="KW-1133">Transmembrane helix</keyword>
<feature type="chain" id="PRO_5044785388" description="Ig-like domain-containing protein" evidence="2">
    <location>
        <begin position="21"/>
        <end position="341"/>
    </location>
</feature>
<keyword evidence="5" id="KW-1185">Reference proteome</keyword>
<feature type="transmembrane region" description="Helical" evidence="1">
    <location>
        <begin position="290"/>
        <end position="311"/>
    </location>
</feature>